<dbReference type="AlphaFoldDB" id="A0AAD3P501"/>
<dbReference type="PANTHER" id="PTHR31182:SF23">
    <property type="entry name" value="SPLICING FACTOR 3A SUBUNIT"/>
    <property type="match status" value="1"/>
</dbReference>
<dbReference type="InterPro" id="IPR019448">
    <property type="entry name" value="NT-C2"/>
</dbReference>
<reference evidence="3" key="1">
    <citation type="submission" date="2023-05" db="EMBL/GenBank/DDBJ databases">
        <title>Nepenthes gracilis genome sequencing.</title>
        <authorList>
            <person name="Fukushima K."/>
        </authorList>
    </citation>
    <scope>NUCLEOTIDE SEQUENCE</scope>
    <source>
        <strain evidence="3">SING2019-196</strain>
    </source>
</reference>
<evidence type="ECO:0000313" key="3">
    <source>
        <dbReference type="EMBL" id="GMG99502.1"/>
    </source>
</evidence>
<dbReference type="PROSITE" id="PS51840">
    <property type="entry name" value="C2_NT"/>
    <property type="match status" value="1"/>
</dbReference>
<evidence type="ECO:0000259" key="2">
    <source>
        <dbReference type="PROSITE" id="PS51840"/>
    </source>
</evidence>
<feature type="region of interest" description="Disordered" evidence="1">
    <location>
        <begin position="349"/>
        <end position="373"/>
    </location>
</feature>
<feature type="domain" description="C2 NT-type" evidence="2">
    <location>
        <begin position="1"/>
        <end position="144"/>
    </location>
</feature>
<accession>A0AAD3P501</accession>
<keyword evidence="4" id="KW-1185">Reference proteome</keyword>
<name>A0AAD3P501_NEPGR</name>
<comment type="caution">
    <text evidence="3">The sequence shown here is derived from an EMBL/GenBank/DDBJ whole genome shotgun (WGS) entry which is preliminary data.</text>
</comment>
<feature type="compositionally biased region" description="Polar residues" evidence="1">
    <location>
        <begin position="355"/>
        <end position="365"/>
    </location>
</feature>
<dbReference type="PANTHER" id="PTHR31182">
    <property type="entry name" value="C2 NT-TYPE DOMAIN-CONTAINING PROTEIN"/>
    <property type="match status" value="1"/>
</dbReference>
<protein>
    <recommendedName>
        <fullName evidence="2">C2 NT-type domain-containing protein</fullName>
    </recommendedName>
</protein>
<organism evidence="3 4">
    <name type="scientific">Nepenthes gracilis</name>
    <name type="common">Slender pitcher plant</name>
    <dbReference type="NCBI Taxonomy" id="150966"/>
    <lineage>
        <taxon>Eukaryota</taxon>
        <taxon>Viridiplantae</taxon>
        <taxon>Streptophyta</taxon>
        <taxon>Embryophyta</taxon>
        <taxon>Tracheophyta</taxon>
        <taxon>Spermatophyta</taxon>
        <taxon>Magnoliopsida</taxon>
        <taxon>eudicotyledons</taxon>
        <taxon>Gunneridae</taxon>
        <taxon>Pentapetalae</taxon>
        <taxon>Caryophyllales</taxon>
        <taxon>Nepenthaceae</taxon>
        <taxon>Nepenthes</taxon>
    </lineage>
</organism>
<sequence length="695" mass="77908">MISSEGLKLDGLTRLTVEIRWKGSKNDRLRALRKRQKGIYTRVERLREDGVVQWDEVFRTVCAFSVSKEGVLQPWEVKFFVFNGLNERSKDRVLIAGPAVLNLADFACVTLDDYKELEIDVPVTLSGTSAKCSLSLCLSLGISELKTAQGPPEMVTRPIIAVPLSPCFRASQTIEKDEPSILSTSLRKAKVFKKFVSARKFMKAYHGEVGSDSKFSSGSEDSEYAYPFDTDSFDACDEGDSEGSKEDTGVQKSFGYGTLISANIARGAFGSRIYGEDENWLYYSNHKLDVSCLNARESDAVTSELSLKLSPKLGILTWRKRKLSFRSPQGKGEPLLKKEYAEEGGDDIDFDRRQLSSSDESSNGLCKSEEDPVSSISEFGEDSFAIGSWECKEILSRDGSMKLQTQVFFASIDQRSETAAGESACTALVAIIADHLHCNGGEIPIKSEFDSLIREGSLQWRKLCDNEAYQERFPDKHFDLETVLQAKIRPLSIVLEKSFVGFFHPEGIEGENFDFLKGAMSFDSIWDEICQIASECQGDSGHPTVYIVSWNDHFFLLKVDSDALYIIDTLGERLLEGCKQAYVLKFDRDTTIERIPQENAKTNDCDDKFHPENEKPDKDEAVELDESAVIEAGEEMVVQRGKESCKEYIKSFLAAIPIRELRDDVKRGLTASVLTLHHRLQIEFHHTQFSPPSTV</sequence>
<proteinExistence type="predicted"/>
<evidence type="ECO:0000256" key="1">
    <source>
        <dbReference type="SAM" id="MobiDB-lite"/>
    </source>
</evidence>
<evidence type="ECO:0000313" key="4">
    <source>
        <dbReference type="Proteomes" id="UP001279734"/>
    </source>
</evidence>
<dbReference type="EMBL" id="BSYO01000001">
    <property type="protein sequence ID" value="GMG99502.1"/>
    <property type="molecule type" value="Genomic_DNA"/>
</dbReference>
<gene>
    <name evidence="3" type="ORF">Nepgr_001342</name>
</gene>
<dbReference type="Proteomes" id="UP001279734">
    <property type="component" value="Unassembled WGS sequence"/>
</dbReference>